<evidence type="ECO:0000313" key="1">
    <source>
        <dbReference type="EMBL" id="KXI30134.1"/>
    </source>
</evidence>
<comment type="caution">
    <text evidence="1">The sequence shown here is derived from an EMBL/GenBank/DDBJ whole genome shotgun (WGS) entry which is preliminary data.</text>
</comment>
<organism evidence="1 2">
    <name type="scientific">Paraglaciecola hydrolytica</name>
    <dbReference type="NCBI Taxonomy" id="1799789"/>
    <lineage>
        <taxon>Bacteria</taxon>
        <taxon>Pseudomonadati</taxon>
        <taxon>Pseudomonadota</taxon>
        <taxon>Gammaproteobacteria</taxon>
        <taxon>Alteromonadales</taxon>
        <taxon>Alteromonadaceae</taxon>
        <taxon>Paraglaciecola</taxon>
    </lineage>
</organism>
<dbReference type="Gene3D" id="3.40.190.10">
    <property type="entry name" value="Periplasmic binding protein-like II"/>
    <property type="match status" value="2"/>
</dbReference>
<reference evidence="2" key="1">
    <citation type="submission" date="2016-02" db="EMBL/GenBank/DDBJ databases">
        <authorList>
            <person name="Schultz-Johansen M."/>
            <person name="Glaring M.A."/>
            <person name="Bech P.K."/>
            <person name="Stougaard P."/>
        </authorList>
    </citation>
    <scope>NUCLEOTIDE SEQUENCE [LARGE SCALE GENOMIC DNA]</scope>
    <source>
        <strain evidence="2">S66</strain>
    </source>
</reference>
<gene>
    <name evidence="1" type="ORF">AX660_09055</name>
</gene>
<protein>
    <submittedName>
        <fullName evidence="1">Uncharacterized protein</fullName>
    </submittedName>
</protein>
<dbReference type="SUPFAM" id="SSF53850">
    <property type="entry name" value="Periplasmic binding protein-like II"/>
    <property type="match status" value="1"/>
</dbReference>
<dbReference type="EMBL" id="LSNE01000003">
    <property type="protein sequence ID" value="KXI30134.1"/>
    <property type="molecule type" value="Genomic_DNA"/>
</dbReference>
<keyword evidence="2" id="KW-1185">Reference proteome</keyword>
<dbReference type="Proteomes" id="UP000070299">
    <property type="component" value="Unassembled WGS sequence"/>
</dbReference>
<dbReference type="STRING" id="1799789.AX660_09055"/>
<proteinExistence type="predicted"/>
<sequence length="336" mass="38763">MVYKNLTQFCETLLNNNDTAAMIRSFKNVKVLIFSSLLWMSWPIKAADLSNAVTLVNIPLMERPSDHRLYADELLNLALTLSAEKFGPFKIVQHKYQTVVGRQLLELEKGEWLSVAVSMPLPAWLEKADVVHFPIMKGLASYRMFFAHQAQQNKLADINSLTDLRSQVIGQGRGWSTAKILEDNGFSVMYGSTYETLFPMLEADRFQLLMRGVYEIEAEHKVYRQTMPELSIADNIAVYTYLPSYFFVSKKQPALTERLMFGLKKASDSGQFDKLFQRYFNRALSMMQTKQRKIFYLNNTNINAADFAEDNPYLLDYIRKLEAQKPRLELARRITG</sequence>
<accession>A0A136A4I8</accession>
<dbReference type="AlphaFoldDB" id="A0A136A4I8"/>
<name>A0A136A4I8_9ALTE</name>
<evidence type="ECO:0000313" key="2">
    <source>
        <dbReference type="Proteomes" id="UP000070299"/>
    </source>
</evidence>